<proteinExistence type="predicted"/>
<comment type="caution">
    <text evidence="2">The sequence shown here is derived from an EMBL/GenBank/DDBJ whole genome shotgun (WGS) entry which is preliminary data.</text>
</comment>
<protein>
    <recommendedName>
        <fullName evidence="1">TerB-C domain-containing protein</fullName>
    </recommendedName>
</protein>
<evidence type="ECO:0000313" key="3">
    <source>
        <dbReference type="Proteomes" id="UP000261011"/>
    </source>
</evidence>
<dbReference type="AlphaFoldDB" id="A0A3E2TJY6"/>
<dbReference type="RefSeq" id="WP_117520983.1">
    <property type="nucleotide sequence ID" value="NZ_QVEU01000002.1"/>
</dbReference>
<gene>
    <name evidence="2" type="ORF">DXA39_03360</name>
</gene>
<dbReference type="InterPro" id="IPR028932">
    <property type="entry name" value="TerB-C"/>
</dbReference>
<dbReference type="OrthoDB" id="1689967at2"/>
<dbReference type="Pfam" id="PF15615">
    <property type="entry name" value="TerB_C"/>
    <property type="match status" value="1"/>
</dbReference>
<dbReference type="Proteomes" id="UP000261011">
    <property type="component" value="Unassembled WGS sequence"/>
</dbReference>
<sequence>MEFDDIIKLINDLTSDLSDIKKRPPIKRKVDKDSTKGVIDISFDDKVDIPKEKFDGKPVIKDYKYWILKLDRHYKSQAMKVNQLNVASLKMYAHLCDSLEECFNKKYTTVARESSKLRREGVNYDIYYSIYLIAEAQVLNFYNPLSNKDPIKSYNFLKSHFGNELVKLIQKRVLELSKGLKDPDIKTREYFDLTDNNKVSMWWDPKGILREKYDFSKKEELAINQISKRNNVLWKNQYIIDILLDMYLATVKQIFNNKDLDGEKLLNIVSPYQSSKIILDSIFLISESNVRDKFAFLTNINTQKSIDVIKDFDNGKMYDFIENYQEAYLDNIDKEKISRAYDLYFKKNHNKTKDFIRYVETLSDSEKIKVLYEHENDENFNKILTELLKKDDEILALYFLYKKKINRGNHDKILFGVIKEENYDEFLRLINKNELTLDLIAKIKNLNKAKTKKIKIDNKKIDISRANLNKTVIMVNEFFEIDEDNDLFEKEENVEKCSRNTYNHILKDILSKGYIKKDQLSCLAKNDSMTLNTYLGKINESLYDYIGDQTLVIENDKVIIDDFYVDMIKEYVSGDQD</sequence>
<feature type="domain" description="TerB-C" evidence="1">
    <location>
        <begin position="445"/>
        <end position="567"/>
    </location>
</feature>
<keyword evidence="3" id="KW-1185">Reference proteome</keyword>
<evidence type="ECO:0000313" key="2">
    <source>
        <dbReference type="EMBL" id="RGB77267.1"/>
    </source>
</evidence>
<dbReference type="EMBL" id="QVEU01000002">
    <property type="protein sequence ID" value="RGB77267.1"/>
    <property type="molecule type" value="Genomic_DNA"/>
</dbReference>
<evidence type="ECO:0000259" key="1">
    <source>
        <dbReference type="Pfam" id="PF15615"/>
    </source>
</evidence>
<organism evidence="2 3">
    <name type="scientific">Anaerococcus nagyae</name>
    <dbReference type="NCBI Taxonomy" id="1755241"/>
    <lineage>
        <taxon>Bacteria</taxon>
        <taxon>Bacillati</taxon>
        <taxon>Bacillota</taxon>
        <taxon>Tissierellia</taxon>
        <taxon>Tissierellales</taxon>
        <taxon>Peptoniphilaceae</taxon>
        <taxon>Anaerococcus</taxon>
    </lineage>
</organism>
<reference evidence="2 3" key="1">
    <citation type="submission" date="2018-08" db="EMBL/GenBank/DDBJ databases">
        <title>A genome reference for cultivated species of the human gut microbiota.</title>
        <authorList>
            <person name="Zou Y."/>
            <person name="Xue W."/>
            <person name="Luo G."/>
        </authorList>
    </citation>
    <scope>NUCLEOTIDE SEQUENCE [LARGE SCALE GENOMIC DNA]</scope>
    <source>
        <strain evidence="2 3">OF01-3</strain>
    </source>
</reference>
<name>A0A3E2TJY6_9FIRM</name>
<accession>A0A3E2TJY6</accession>